<dbReference type="Pfam" id="PF02463">
    <property type="entry name" value="SMC_N"/>
    <property type="match status" value="1"/>
</dbReference>
<dbReference type="InterPro" id="IPR003395">
    <property type="entry name" value="RecF/RecN/SMC_N"/>
</dbReference>
<dbReference type="Proteomes" id="UP000192772">
    <property type="component" value="Unassembled WGS sequence"/>
</dbReference>
<feature type="coiled-coil region" evidence="4">
    <location>
        <begin position="338"/>
        <end position="365"/>
    </location>
</feature>
<evidence type="ECO:0000313" key="7">
    <source>
        <dbReference type="Proteomes" id="UP000192772"/>
    </source>
</evidence>
<comment type="similarity">
    <text evidence="1">Belongs to the SMC family. SbcC subfamily.</text>
</comment>
<comment type="caution">
    <text evidence="6">The sequence shown here is derived from an EMBL/GenBank/DDBJ whole genome shotgun (WGS) entry which is preliminary data.</text>
</comment>
<dbReference type="SUPFAM" id="SSF52540">
    <property type="entry name" value="P-loop containing nucleoside triphosphate hydrolases"/>
    <property type="match status" value="1"/>
</dbReference>
<dbReference type="CDD" id="cd00267">
    <property type="entry name" value="ABC_ATPase"/>
    <property type="match status" value="1"/>
</dbReference>
<sequence>MTATEEGPTGVVSDARLKNYVLARADEDAELSEEARLVVLAALEGAGDLSEVLGDGATRTELVESLTAPAATSAEPTGAYLTSISVEGFRGIGPQVVLPLKPGPGLTVVAGRNGSGKSTLAEALELALTGTNSRWKNKPAIWSQDWRNLHAGEMSRIRVGLAEEGAGASVIGVDWPSGDVPVSDCKTWVQRAGKKQEDIATLGWETALEMYRPLLSYDELSGILEGSPSAFYDQLYKLLGLEQLNDAITRLDAEVKQLRQPSAELRKARDELKPTLESHDDPRAATALTQIRKTKPDLDALRPLVTEGDNAMAPQAWLRAERLFAPDPDDLALKCEALRAAAENQRQEEQRSDALAAERAQLLEKGLAFHQHFGDQKCPVCGRGRLDETWAVAARAALEQDQEAAQALTAARAATAQARSAVMTAVREVAAPPPADSELTTLAAAREAYDAFVKLPSDGEIALVEHISDTLGPLREAYVNLQREAAHLIKERADAWGPIAFELAEWVRTAERAAEAAPRLKVAAEALKWLQKNAGELRNQRIAPLANEAKRIWAALRQESNVDLGEIRLEGQKTSRRVVLKADVDGADTDAFGVMSQGELQALSLAIFIPRATSPSSPFRFLVLDDPIQAMDPSKIDGFLEVLIQLAETRQVIVFTHDDRLPSAIRVSRAPARIVELTRSSNSVVSVTESTRPADRLLDDAYAIAVDEAVPDDIKKKAIPALCREALEATAWDVYSSRMLAAGHSRTELEDAWDDATTTRLRVALAVDPLNDSAIDKWLSGGSARRAAMMVATKGAHAGVQDYKEAVKQARLATGDLRKLVS</sequence>
<evidence type="ECO:0000259" key="5">
    <source>
        <dbReference type="Pfam" id="PF02463"/>
    </source>
</evidence>
<proteinExistence type="inferred from homology"/>
<evidence type="ECO:0000256" key="3">
    <source>
        <dbReference type="ARBA" id="ARBA00013368"/>
    </source>
</evidence>
<dbReference type="PANTHER" id="PTHR32114:SF2">
    <property type="entry name" value="ABC TRANSPORTER ABCH.3"/>
    <property type="match status" value="1"/>
</dbReference>
<reference evidence="6 7" key="1">
    <citation type="submission" date="2017-02" db="EMBL/GenBank/DDBJ databases">
        <title>The new phylogeny of genus Mycobacterium.</title>
        <authorList>
            <person name="Tortoli E."/>
            <person name="Trovato A."/>
            <person name="Cirillo D.M."/>
        </authorList>
    </citation>
    <scope>NUCLEOTIDE SEQUENCE [LARGE SCALE GENOMIC DNA]</scope>
    <source>
        <strain evidence="6 7">FI-09383</strain>
    </source>
</reference>
<gene>
    <name evidence="6" type="ORF">BST23_03135</name>
</gene>
<evidence type="ECO:0000256" key="1">
    <source>
        <dbReference type="ARBA" id="ARBA00006930"/>
    </source>
</evidence>
<evidence type="ECO:0000313" key="6">
    <source>
        <dbReference type="EMBL" id="ORA68820.1"/>
    </source>
</evidence>
<accession>A0A1X0DAN2</accession>
<dbReference type="RefSeq" id="WP_083042391.1">
    <property type="nucleotide sequence ID" value="NZ_MVHP01000002.1"/>
</dbReference>
<dbReference type="PANTHER" id="PTHR32114">
    <property type="entry name" value="ABC TRANSPORTER ABCH.3"/>
    <property type="match status" value="1"/>
</dbReference>
<dbReference type="OrthoDB" id="5089113at2"/>
<evidence type="ECO:0000256" key="4">
    <source>
        <dbReference type="SAM" id="Coils"/>
    </source>
</evidence>
<feature type="domain" description="RecF/RecN/SMC N-terminal" evidence="5">
    <location>
        <begin position="80"/>
        <end position="661"/>
    </location>
</feature>
<dbReference type="Gene3D" id="3.40.50.300">
    <property type="entry name" value="P-loop containing nucleotide triphosphate hydrolases"/>
    <property type="match status" value="2"/>
</dbReference>
<dbReference type="AlphaFoldDB" id="A0A1X0DAN2"/>
<dbReference type="STRING" id="81858.BST23_03135"/>
<dbReference type="InterPro" id="IPR027417">
    <property type="entry name" value="P-loop_NTPase"/>
</dbReference>
<protein>
    <recommendedName>
        <fullName evidence="3">Nuclease SbcCD subunit C</fullName>
    </recommendedName>
</protein>
<evidence type="ECO:0000256" key="2">
    <source>
        <dbReference type="ARBA" id="ARBA00011322"/>
    </source>
</evidence>
<keyword evidence="4" id="KW-0175">Coiled coil</keyword>
<organism evidence="6 7">
    <name type="scientific">Mycolicibacterium elephantis</name>
    <dbReference type="NCBI Taxonomy" id="81858"/>
    <lineage>
        <taxon>Bacteria</taxon>
        <taxon>Bacillati</taxon>
        <taxon>Actinomycetota</taxon>
        <taxon>Actinomycetes</taxon>
        <taxon>Mycobacteriales</taxon>
        <taxon>Mycobacteriaceae</taxon>
        <taxon>Mycolicibacterium</taxon>
    </lineage>
</organism>
<comment type="subunit">
    <text evidence="2">Heterodimer of SbcC and SbcD.</text>
</comment>
<name>A0A1X0DAN2_9MYCO</name>
<dbReference type="EMBL" id="MVHP01000002">
    <property type="protein sequence ID" value="ORA68820.1"/>
    <property type="molecule type" value="Genomic_DNA"/>
</dbReference>